<evidence type="ECO:0000313" key="6">
    <source>
        <dbReference type="Proteomes" id="UP000014605"/>
    </source>
</evidence>
<dbReference type="InterPro" id="IPR010982">
    <property type="entry name" value="Lambda_DNA-bd_dom_sf"/>
</dbReference>
<dbReference type="PROSITE" id="PS50943">
    <property type="entry name" value="HTH_CROC1"/>
    <property type="match status" value="2"/>
</dbReference>
<keyword evidence="6" id="KW-1185">Reference proteome</keyword>
<dbReference type="GO" id="GO:0003677">
    <property type="term" value="F:DNA binding"/>
    <property type="evidence" value="ECO:0007669"/>
    <property type="project" value="UniProtKB-KW"/>
</dbReference>
<feature type="domain" description="HTH cro/C1-type" evidence="4">
    <location>
        <begin position="78"/>
        <end position="132"/>
    </location>
</feature>
<evidence type="ECO:0000256" key="1">
    <source>
        <dbReference type="ARBA" id="ARBA00023015"/>
    </source>
</evidence>
<dbReference type="AlphaFoldDB" id="S3LE74"/>
<dbReference type="RefSeq" id="WP_016517698.1">
    <property type="nucleotide sequence ID" value="NZ_KE332512.1"/>
</dbReference>
<dbReference type="GeneID" id="301462591"/>
<dbReference type="SUPFAM" id="SSF47413">
    <property type="entry name" value="lambda repressor-like DNA-binding domains"/>
    <property type="match status" value="2"/>
</dbReference>
<dbReference type="InterPro" id="IPR001387">
    <property type="entry name" value="Cro/C1-type_HTH"/>
</dbReference>
<gene>
    <name evidence="5" type="ORF">HMPREF1222_00050</name>
</gene>
<keyword evidence="3" id="KW-0804">Transcription</keyword>
<organism evidence="5 6">
    <name type="scientific">Treponema vincentii F0403</name>
    <dbReference type="NCBI Taxonomy" id="1125702"/>
    <lineage>
        <taxon>Bacteria</taxon>
        <taxon>Pseudomonadati</taxon>
        <taxon>Spirochaetota</taxon>
        <taxon>Spirochaetia</taxon>
        <taxon>Spirochaetales</taxon>
        <taxon>Treponemataceae</taxon>
        <taxon>Treponema</taxon>
    </lineage>
</organism>
<proteinExistence type="predicted"/>
<dbReference type="HOGENOM" id="CLU_1320401_0_0_12"/>
<dbReference type="Gene3D" id="1.10.260.40">
    <property type="entry name" value="lambda repressor-like DNA-binding domains"/>
    <property type="match status" value="2"/>
</dbReference>
<dbReference type="CDD" id="cd00093">
    <property type="entry name" value="HTH_XRE"/>
    <property type="match status" value="2"/>
</dbReference>
<dbReference type="SMART" id="SM00530">
    <property type="entry name" value="HTH_XRE"/>
    <property type="match status" value="2"/>
</dbReference>
<dbReference type="Pfam" id="PF01381">
    <property type="entry name" value="HTH_3"/>
    <property type="match status" value="2"/>
</dbReference>
<dbReference type="EMBL" id="ATFC01000001">
    <property type="protein sequence ID" value="EPF47791.1"/>
    <property type="molecule type" value="Genomic_DNA"/>
</dbReference>
<evidence type="ECO:0000313" key="5">
    <source>
        <dbReference type="EMBL" id="EPF47791.1"/>
    </source>
</evidence>
<name>S3LE74_9SPIR</name>
<comment type="caution">
    <text evidence="5">The sequence shown here is derived from an EMBL/GenBank/DDBJ whole genome shotgun (WGS) entry which is preliminary data.</text>
</comment>
<evidence type="ECO:0000256" key="2">
    <source>
        <dbReference type="ARBA" id="ARBA00023125"/>
    </source>
</evidence>
<sequence length="208" mass="23477">MDFGNKIALIIETLNTNQAAFAKLLGISTGVVSEFVNGVREPSKGFLFGLSELGISLDWFITGEGRMFRVPHTVGDRLKEARLECNLDIETVSNLLEISFTEYQSYEKNEIEPSAAILEKLEKIFNINSVYIRNGHGNMFTNIPGGALINGKLVLNPETPPEYKRQYKIPHITRTENSSYAEIADVDKSLMDEIYDLKKRIEQLEQSK</sequence>
<feature type="domain" description="HTH cro/C1-type" evidence="4">
    <location>
        <begin position="18"/>
        <end position="60"/>
    </location>
</feature>
<keyword evidence="1" id="KW-0805">Transcription regulation</keyword>
<protein>
    <recommendedName>
        <fullName evidence="4">HTH cro/C1-type domain-containing protein</fullName>
    </recommendedName>
</protein>
<accession>S3LE74</accession>
<dbReference type="Proteomes" id="UP000014605">
    <property type="component" value="Unassembled WGS sequence"/>
</dbReference>
<evidence type="ECO:0000256" key="3">
    <source>
        <dbReference type="ARBA" id="ARBA00023163"/>
    </source>
</evidence>
<evidence type="ECO:0000259" key="4">
    <source>
        <dbReference type="PROSITE" id="PS50943"/>
    </source>
</evidence>
<dbReference type="PANTHER" id="PTHR40661">
    <property type="match status" value="1"/>
</dbReference>
<keyword evidence="2" id="KW-0238">DNA-binding</keyword>
<reference evidence="5 6" key="1">
    <citation type="submission" date="2013-04" db="EMBL/GenBank/DDBJ databases">
        <title>The Genome Sequence of Treponema vincentii F0403.</title>
        <authorList>
            <consortium name="The Broad Institute Genomics Platform"/>
            <person name="Earl A."/>
            <person name="Ward D."/>
            <person name="Feldgarden M."/>
            <person name="Gevers D."/>
            <person name="Leonetti C."/>
            <person name="Izard J."/>
            <person name="Walker B."/>
            <person name="Young S."/>
            <person name="Zeng Q."/>
            <person name="Gargeya S."/>
            <person name="Fitzgerald M."/>
            <person name="Haas B."/>
            <person name="Abouelleil A."/>
            <person name="Allen A.W."/>
            <person name="Alvarado L."/>
            <person name="Arachchi H.M."/>
            <person name="Berlin A.M."/>
            <person name="Chapman S.B."/>
            <person name="Gainer-Dewar J."/>
            <person name="Goldberg J."/>
            <person name="Griggs A."/>
            <person name="Gujja S."/>
            <person name="Hansen M."/>
            <person name="Howarth C."/>
            <person name="Imamovic A."/>
            <person name="Ireland A."/>
            <person name="Larimer J."/>
            <person name="McCowan C."/>
            <person name="Murphy C."/>
            <person name="Pearson M."/>
            <person name="Poon T.W."/>
            <person name="Priest M."/>
            <person name="Roberts A."/>
            <person name="Saif S."/>
            <person name="Shea T."/>
            <person name="Sisk P."/>
            <person name="Sykes S."/>
            <person name="Wortman J."/>
            <person name="Nusbaum C."/>
            <person name="Birren B."/>
        </authorList>
    </citation>
    <scope>NUCLEOTIDE SEQUENCE [LARGE SCALE GENOMIC DNA]</scope>
    <source>
        <strain evidence="5 6">F0403</strain>
    </source>
</reference>
<dbReference type="PATRIC" id="fig|1125702.3.peg.50"/>
<dbReference type="PANTHER" id="PTHR40661:SF3">
    <property type="entry name" value="FELS-1 PROPHAGE TRANSCRIPTIONAL REGULATOR"/>
    <property type="match status" value="1"/>
</dbReference>